<keyword evidence="1" id="KW-0812">Transmembrane</keyword>
<accession>A0A849C1B4</accession>
<feature type="transmembrane region" description="Helical" evidence="1">
    <location>
        <begin position="97"/>
        <end position="123"/>
    </location>
</feature>
<feature type="transmembrane region" description="Helical" evidence="1">
    <location>
        <begin position="58"/>
        <end position="85"/>
    </location>
</feature>
<comment type="caution">
    <text evidence="2">The sequence shown here is derived from an EMBL/GenBank/DDBJ whole genome shotgun (WGS) entry which is preliminary data.</text>
</comment>
<dbReference type="EMBL" id="JABELX010000001">
    <property type="protein sequence ID" value="NNH68789.1"/>
    <property type="molecule type" value="Genomic_DNA"/>
</dbReference>
<keyword evidence="1" id="KW-0472">Membrane</keyword>
<evidence type="ECO:0000313" key="2">
    <source>
        <dbReference type="EMBL" id="NNH68789.1"/>
    </source>
</evidence>
<sequence length="126" mass="12511">MPSDRSWFGSMSLPGKATLGGAVAANLAAPLAAALVAAVYRFPVPLSGYTSGLSGTVIAAFASLFYLLLGGVVVLGTLGALAGLLAVRIAAPDARRVARLTIAMAAGIALIGAIALATLELFIGAW</sequence>
<evidence type="ECO:0000313" key="3">
    <source>
        <dbReference type="Proteomes" id="UP000586827"/>
    </source>
</evidence>
<protein>
    <submittedName>
        <fullName evidence="2">Uncharacterized protein</fullName>
    </submittedName>
</protein>
<keyword evidence="1" id="KW-1133">Transmembrane helix</keyword>
<proteinExistence type="predicted"/>
<evidence type="ECO:0000256" key="1">
    <source>
        <dbReference type="SAM" id="Phobius"/>
    </source>
</evidence>
<organism evidence="2 3">
    <name type="scientific">Nocardia uniformis</name>
    <dbReference type="NCBI Taxonomy" id="53432"/>
    <lineage>
        <taxon>Bacteria</taxon>
        <taxon>Bacillati</taxon>
        <taxon>Actinomycetota</taxon>
        <taxon>Actinomycetes</taxon>
        <taxon>Mycobacteriales</taxon>
        <taxon>Nocardiaceae</taxon>
        <taxon>Nocardia</taxon>
    </lineage>
</organism>
<reference evidence="2 3" key="1">
    <citation type="submission" date="2020-05" db="EMBL/GenBank/DDBJ databases">
        <title>MicrobeNet Type strains.</title>
        <authorList>
            <person name="Nicholson A.C."/>
        </authorList>
    </citation>
    <scope>NUCLEOTIDE SEQUENCE [LARGE SCALE GENOMIC DNA]</scope>
    <source>
        <strain evidence="2 3">JCM 3224</strain>
    </source>
</reference>
<dbReference type="Proteomes" id="UP000586827">
    <property type="component" value="Unassembled WGS sequence"/>
</dbReference>
<gene>
    <name evidence="2" type="ORF">HLB23_02680</name>
</gene>
<dbReference type="AlphaFoldDB" id="A0A849C1B4"/>
<name>A0A849C1B4_9NOCA</name>
<keyword evidence="3" id="KW-1185">Reference proteome</keyword>